<keyword evidence="2" id="KW-1185">Reference proteome</keyword>
<accession>A0A5N5WMI3</accession>
<dbReference type="Proteomes" id="UP000326565">
    <property type="component" value="Unassembled WGS sequence"/>
</dbReference>
<organism evidence="1 2">
    <name type="scientific">Aspergillus leporis</name>
    <dbReference type="NCBI Taxonomy" id="41062"/>
    <lineage>
        <taxon>Eukaryota</taxon>
        <taxon>Fungi</taxon>
        <taxon>Dikarya</taxon>
        <taxon>Ascomycota</taxon>
        <taxon>Pezizomycotina</taxon>
        <taxon>Eurotiomycetes</taxon>
        <taxon>Eurotiomycetidae</taxon>
        <taxon>Eurotiales</taxon>
        <taxon>Aspergillaceae</taxon>
        <taxon>Aspergillus</taxon>
        <taxon>Aspergillus subgen. Circumdati</taxon>
    </lineage>
</organism>
<gene>
    <name evidence="1" type="ORF">BDV29DRAFT_72833</name>
</gene>
<sequence>MSNEAPTKVSIILKSQDDWRAWYSLIQSQAKTRDVWDYINPNTSEDQLPGIPKDPVIPEILNDPTYYDLWKMRMQLYNAQKNQHDQIKQGIAAVHETIQSSVSTLLVHHLYKDSTYQILRLLKKQLEPTKQQAAQSIFARYKKTQDTPVSNTNLDQ</sequence>
<proteinExistence type="predicted"/>
<dbReference type="EMBL" id="ML732407">
    <property type="protein sequence ID" value="KAB8068232.1"/>
    <property type="molecule type" value="Genomic_DNA"/>
</dbReference>
<dbReference type="OrthoDB" id="2663223at2759"/>
<evidence type="ECO:0000313" key="1">
    <source>
        <dbReference type="EMBL" id="KAB8068232.1"/>
    </source>
</evidence>
<evidence type="ECO:0000313" key="2">
    <source>
        <dbReference type="Proteomes" id="UP000326565"/>
    </source>
</evidence>
<protein>
    <submittedName>
        <fullName evidence="1">Uncharacterized protein</fullName>
    </submittedName>
</protein>
<dbReference type="AlphaFoldDB" id="A0A5N5WMI3"/>
<reference evidence="1 2" key="1">
    <citation type="submission" date="2019-04" db="EMBL/GenBank/DDBJ databases">
        <title>Friends and foes A comparative genomics study of 23 Aspergillus species from section Flavi.</title>
        <authorList>
            <consortium name="DOE Joint Genome Institute"/>
            <person name="Kjaerbolling I."/>
            <person name="Vesth T."/>
            <person name="Frisvad J.C."/>
            <person name="Nybo J.L."/>
            <person name="Theobald S."/>
            <person name="Kildgaard S."/>
            <person name="Isbrandt T."/>
            <person name="Kuo A."/>
            <person name="Sato A."/>
            <person name="Lyhne E.K."/>
            <person name="Kogle M.E."/>
            <person name="Wiebenga A."/>
            <person name="Kun R.S."/>
            <person name="Lubbers R.J."/>
            <person name="Makela M.R."/>
            <person name="Barry K."/>
            <person name="Chovatia M."/>
            <person name="Clum A."/>
            <person name="Daum C."/>
            <person name="Haridas S."/>
            <person name="He G."/>
            <person name="LaButti K."/>
            <person name="Lipzen A."/>
            <person name="Mondo S."/>
            <person name="Riley R."/>
            <person name="Salamov A."/>
            <person name="Simmons B.A."/>
            <person name="Magnuson J.K."/>
            <person name="Henrissat B."/>
            <person name="Mortensen U.H."/>
            <person name="Larsen T.O."/>
            <person name="Devries R.P."/>
            <person name="Grigoriev I.V."/>
            <person name="Machida M."/>
            <person name="Baker S.E."/>
            <person name="Andersen M.R."/>
        </authorList>
    </citation>
    <scope>NUCLEOTIDE SEQUENCE [LARGE SCALE GENOMIC DNA]</scope>
    <source>
        <strain evidence="1 2">CBS 151.66</strain>
    </source>
</reference>
<name>A0A5N5WMI3_9EURO</name>